<dbReference type="Proteomes" id="UP000039865">
    <property type="component" value="Unassembled WGS sequence"/>
</dbReference>
<dbReference type="OrthoDB" id="323661at2759"/>
<organism evidence="1 2">
    <name type="scientific">Stylonychia lemnae</name>
    <name type="common">Ciliate</name>
    <dbReference type="NCBI Taxonomy" id="5949"/>
    <lineage>
        <taxon>Eukaryota</taxon>
        <taxon>Sar</taxon>
        <taxon>Alveolata</taxon>
        <taxon>Ciliophora</taxon>
        <taxon>Intramacronucleata</taxon>
        <taxon>Spirotrichea</taxon>
        <taxon>Stichotrichia</taxon>
        <taxon>Sporadotrichida</taxon>
        <taxon>Oxytrichidae</taxon>
        <taxon>Stylonychinae</taxon>
        <taxon>Stylonychia</taxon>
    </lineage>
</organism>
<dbReference type="AlphaFoldDB" id="A0A078AA15"/>
<evidence type="ECO:0000313" key="1">
    <source>
        <dbReference type="EMBL" id="CDW77658.1"/>
    </source>
</evidence>
<dbReference type="EMBL" id="CCKQ01006347">
    <property type="protein sequence ID" value="CDW77658.1"/>
    <property type="molecule type" value="Genomic_DNA"/>
</dbReference>
<protein>
    <submittedName>
        <fullName evidence="1">Uncharacterized protein</fullName>
    </submittedName>
</protein>
<evidence type="ECO:0000313" key="2">
    <source>
        <dbReference type="Proteomes" id="UP000039865"/>
    </source>
</evidence>
<dbReference type="InParanoid" id="A0A078AA15"/>
<keyword evidence="2" id="KW-1185">Reference proteome</keyword>
<sequence>MSSIIPNRKPDTPVQPLITVGNYKSTIEIDRFKRPQAIPGPSSSIFERNKQGNQEINIKPITQIKPSLEFYNPRGHLKLSFLESDNKDVALNSLHSTKVYNRKIAALNLQKSSLVEPANELDKNSFIDKRNHSNILQNYMSATVASTQRTPLLAENHNYISQNENQYYKSEKTFFKPNSSQHKYPYSTPDFLRVDEKGMTYKPGETVTVVSRSNGWLTVDPNTMSRKNAFEKQLKGNLHKTSHMSPQWMQTEAKRDEAQFQSYKPQTVKRQNIRCESSRLFLSEKYDMPKSVFNIGQIRHNLLTKEEAQKQLQIFRNTSTEPVRFLEWKENQPRQTFDAARVTGKIGQQ</sequence>
<reference evidence="1 2" key="1">
    <citation type="submission" date="2014-06" db="EMBL/GenBank/DDBJ databases">
        <authorList>
            <person name="Swart Estienne"/>
        </authorList>
    </citation>
    <scope>NUCLEOTIDE SEQUENCE [LARGE SCALE GENOMIC DNA]</scope>
    <source>
        <strain evidence="1 2">130c</strain>
    </source>
</reference>
<name>A0A078AA15_STYLE</name>
<proteinExistence type="predicted"/>
<gene>
    <name evidence="1" type="primary">Contig1138.g1238</name>
    <name evidence="1" type="ORF">STYLEM_6622</name>
</gene>
<accession>A0A078AA15</accession>